<dbReference type="PANTHER" id="PTHR11986:SF113">
    <property type="entry name" value="SUCCINYLORNITHINE TRANSAMINASE"/>
    <property type="match status" value="1"/>
</dbReference>
<dbReference type="EC" id="2.6.1.11" evidence="5"/>
<dbReference type="EMBL" id="JAUSVY010000002">
    <property type="protein sequence ID" value="MDQ0504096.1"/>
    <property type="molecule type" value="Genomic_DNA"/>
</dbReference>
<accession>A0ABU0LAD8</accession>
<proteinExistence type="inferred from homology"/>
<evidence type="ECO:0000256" key="2">
    <source>
        <dbReference type="ARBA" id="ARBA00022576"/>
    </source>
</evidence>
<protein>
    <submittedName>
        <fullName evidence="5">Acetylornithine/N-succinyldiaminopimelate aminotransferase</fullName>
        <ecNumber evidence="5">2.6.1.11</ecNumber>
        <ecNumber evidence="5">2.6.1.17</ecNumber>
    </submittedName>
</protein>
<evidence type="ECO:0000313" key="6">
    <source>
        <dbReference type="Proteomes" id="UP001241747"/>
    </source>
</evidence>
<dbReference type="InterPro" id="IPR015421">
    <property type="entry name" value="PyrdxlP-dep_Trfase_major"/>
</dbReference>
<dbReference type="Proteomes" id="UP001241747">
    <property type="component" value="Unassembled WGS sequence"/>
</dbReference>
<evidence type="ECO:0000256" key="1">
    <source>
        <dbReference type="ARBA" id="ARBA00001933"/>
    </source>
</evidence>
<dbReference type="GO" id="GO:0003992">
    <property type="term" value="F:N2-acetyl-L-ornithine:2-oxoglutarate 5-aminotransferase activity"/>
    <property type="evidence" value="ECO:0007669"/>
    <property type="project" value="UniProtKB-EC"/>
</dbReference>
<comment type="similarity">
    <text evidence="4">Belongs to the class-III pyridoxal-phosphate-dependent aminotransferase family.</text>
</comment>
<dbReference type="InterPro" id="IPR050103">
    <property type="entry name" value="Class-III_PLP-dep_AT"/>
</dbReference>
<dbReference type="GO" id="GO:0009016">
    <property type="term" value="F:succinyldiaminopimelate transaminase activity"/>
    <property type="evidence" value="ECO:0007669"/>
    <property type="project" value="UniProtKB-EC"/>
</dbReference>
<keyword evidence="6" id="KW-1185">Reference proteome</keyword>
<comment type="cofactor">
    <cofactor evidence="1">
        <name>pyridoxal 5'-phosphate</name>
        <dbReference type="ChEBI" id="CHEBI:597326"/>
    </cofactor>
</comment>
<reference evidence="5 6" key="1">
    <citation type="submission" date="2023-07" db="EMBL/GenBank/DDBJ databases">
        <title>Genomic Encyclopedia of Type Strains, Phase IV (KMG-IV): sequencing the most valuable type-strain genomes for metagenomic binning, comparative biology and taxonomic classification.</title>
        <authorList>
            <person name="Goeker M."/>
        </authorList>
    </citation>
    <scope>NUCLEOTIDE SEQUENCE [LARGE SCALE GENOMIC DNA]</scope>
    <source>
        <strain evidence="5 6">DSM 3770</strain>
    </source>
</reference>
<organism evidence="5 6">
    <name type="scientific">Xanthobacter agilis</name>
    <dbReference type="NCBI Taxonomy" id="47492"/>
    <lineage>
        <taxon>Bacteria</taxon>
        <taxon>Pseudomonadati</taxon>
        <taxon>Pseudomonadota</taxon>
        <taxon>Alphaproteobacteria</taxon>
        <taxon>Hyphomicrobiales</taxon>
        <taxon>Xanthobacteraceae</taxon>
        <taxon>Xanthobacter</taxon>
    </lineage>
</organism>
<dbReference type="Gene3D" id="3.90.1150.10">
    <property type="entry name" value="Aspartate Aminotransferase, domain 1"/>
    <property type="match status" value="1"/>
</dbReference>
<gene>
    <name evidence="5" type="ORF">QOZ94_000870</name>
</gene>
<dbReference type="InterPro" id="IPR005814">
    <property type="entry name" value="Aminotrans_3"/>
</dbReference>
<evidence type="ECO:0000256" key="3">
    <source>
        <dbReference type="ARBA" id="ARBA00022898"/>
    </source>
</evidence>
<dbReference type="RefSeq" id="WP_237345214.1">
    <property type="nucleotide sequence ID" value="NZ_JABWGX010000008.1"/>
</dbReference>
<comment type="caution">
    <text evidence="5">The sequence shown here is derived from an EMBL/GenBank/DDBJ whole genome shotgun (WGS) entry which is preliminary data.</text>
</comment>
<evidence type="ECO:0000256" key="4">
    <source>
        <dbReference type="RuleBase" id="RU003560"/>
    </source>
</evidence>
<keyword evidence="3 4" id="KW-0663">Pyridoxal phosphate</keyword>
<keyword evidence="5" id="KW-0808">Transferase</keyword>
<dbReference type="InterPro" id="IPR015422">
    <property type="entry name" value="PyrdxlP-dep_Trfase_small"/>
</dbReference>
<dbReference type="EC" id="2.6.1.17" evidence="5"/>
<dbReference type="Pfam" id="PF00202">
    <property type="entry name" value="Aminotran_3"/>
    <property type="match status" value="1"/>
</dbReference>
<dbReference type="PANTHER" id="PTHR11986">
    <property type="entry name" value="AMINOTRANSFERASE CLASS III"/>
    <property type="match status" value="1"/>
</dbReference>
<dbReference type="SUPFAM" id="SSF53383">
    <property type="entry name" value="PLP-dependent transferases"/>
    <property type="match status" value="1"/>
</dbReference>
<evidence type="ECO:0000313" key="5">
    <source>
        <dbReference type="EMBL" id="MDQ0504096.1"/>
    </source>
</evidence>
<sequence>MSDPVLAPLERAHDHAVEAQILDFSGPFDLACDDDDESDDAPAGDLGADALVQKLLPVSFADRGFLLPDARSAGRFVLQTIRGAQQAMGRAKRKRLIYCAGPESAPLPEGFAGDDALDILATDDPGTILAAITPKTAGILIAPLRTTPTMEIPSRGLLAVLRETTDDYGIVLAFDETASGLCRTGMIWAYEWTGVTPDLMIVGSGLAGAAPLAAVLTTEKVARGAARPDAVDAASLALAHARADRLLAPDFAPEVQSRSWMLEDRLAALSHRHRAIFTAVVGQGLAQGLVCASDAAPLARRAADAGLLTRPMGSVLGLFPSLTVTEAEIDAATAILTRIAEEEGQPAA</sequence>
<keyword evidence="2 5" id="KW-0032">Aminotransferase</keyword>
<dbReference type="Gene3D" id="3.40.640.10">
    <property type="entry name" value="Type I PLP-dependent aspartate aminotransferase-like (Major domain)"/>
    <property type="match status" value="1"/>
</dbReference>
<dbReference type="InterPro" id="IPR015424">
    <property type="entry name" value="PyrdxlP-dep_Trfase"/>
</dbReference>
<name>A0ABU0LAD8_XANAG</name>